<reference evidence="1 2" key="1">
    <citation type="submission" date="2015-09" db="EMBL/GenBank/DDBJ databases">
        <title>Draft genome sequence of Alicyclobacillus ferrooxydans DSM 22381.</title>
        <authorList>
            <person name="Hemp J."/>
        </authorList>
    </citation>
    <scope>NUCLEOTIDE SEQUENCE [LARGE SCALE GENOMIC DNA]</scope>
    <source>
        <strain evidence="1 2">TC-34</strain>
    </source>
</reference>
<gene>
    <name evidence="1" type="ORF">AN477_10530</name>
</gene>
<comment type="caution">
    <text evidence="1">The sequence shown here is derived from an EMBL/GenBank/DDBJ whole genome shotgun (WGS) entry which is preliminary data.</text>
</comment>
<keyword evidence="2" id="KW-1185">Reference proteome</keyword>
<protein>
    <submittedName>
        <fullName evidence="1">Uncharacterized protein</fullName>
    </submittedName>
</protein>
<accession>A0A0P9D2R5</accession>
<dbReference type="EMBL" id="LJCO01000045">
    <property type="protein sequence ID" value="KPV43806.1"/>
    <property type="molecule type" value="Genomic_DNA"/>
</dbReference>
<dbReference type="AlphaFoldDB" id="A0A0P9D2R5"/>
<name>A0A0P9D2R5_9BACL</name>
<sequence length="79" mass="8869">MLAEQNTAAKHERVKVLVKCQSCGQRFIMRGVPNKEGDIETGFKRCMCGNADVEITAVERSVPNRLGYRLKNNDDSEVI</sequence>
<organism evidence="1 2">
    <name type="scientific">Alicyclobacillus ferrooxydans</name>
    <dbReference type="NCBI Taxonomy" id="471514"/>
    <lineage>
        <taxon>Bacteria</taxon>
        <taxon>Bacillati</taxon>
        <taxon>Bacillota</taxon>
        <taxon>Bacilli</taxon>
        <taxon>Bacillales</taxon>
        <taxon>Alicyclobacillaceae</taxon>
        <taxon>Alicyclobacillus</taxon>
    </lineage>
</organism>
<proteinExistence type="predicted"/>
<dbReference type="Proteomes" id="UP000050482">
    <property type="component" value="Unassembled WGS sequence"/>
</dbReference>
<evidence type="ECO:0000313" key="2">
    <source>
        <dbReference type="Proteomes" id="UP000050482"/>
    </source>
</evidence>
<evidence type="ECO:0000313" key="1">
    <source>
        <dbReference type="EMBL" id="KPV43806.1"/>
    </source>
</evidence>